<dbReference type="GeneID" id="81593890"/>
<reference evidence="1" key="2">
    <citation type="journal article" date="2023" name="IMA Fungus">
        <title>Comparative genomic study of the Penicillium genus elucidates a diverse pangenome and 15 lateral gene transfer events.</title>
        <authorList>
            <person name="Petersen C."/>
            <person name="Sorensen T."/>
            <person name="Nielsen M.R."/>
            <person name="Sondergaard T.E."/>
            <person name="Sorensen J.L."/>
            <person name="Fitzpatrick D.A."/>
            <person name="Frisvad J.C."/>
            <person name="Nielsen K.L."/>
        </authorList>
    </citation>
    <scope>NUCLEOTIDE SEQUENCE</scope>
    <source>
        <strain evidence="1">IBT 16125</strain>
    </source>
</reference>
<accession>A0AAD6CFY1</accession>
<reference evidence="1" key="1">
    <citation type="submission" date="2022-12" db="EMBL/GenBank/DDBJ databases">
        <authorList>
            <person name="Petersen C."/>
        </authorList>
    </citation>
    <scope>NUCLEOTIDE SEQUENCE</scope>
    <source>
        <strain evidence="1">IBT 16125</strain>
    </source>
</reference>
<dbReference type="AlphaFoldDB" id="A0AAD6CFY1"/>
<gene>
    <name evidence="1" type="ORF">N7458_000253</name>
</gene>
<organism evidence="1 2">
    <name type="scientific">Penicillium daleae</name>
    <dbReference type="NCBI Taxonomy" id="63821"/>
    <lineage>
        <taxon>Eukaryota</taxon>
        <taxon>Fungi</taxon>
        <taxon>Dikarya</taxon>
        <taxon>Ascomycota</taxon>
        <taxon>Pezizomycotina</taxon>
        <taxon>Eurotiomycetes</taxon>
        <taxon>Eurotiomycetidae</taxon>
        <taxon>Eurotiales</taxon>
        <taxon>Aspergillaceae</taxon>
        <taxon>Penicillium</taxon>
    </lineage>
</organism>
<dbReference type="Proteomes" id="UP001213681">
    <property type="component" value="Unassembled WGS sequence"/>
</dbReference>
<evidence type="ECO:0000313" key="1">
    <source>
        <dbReference type="EMBL" id="KAJ5464567.1"/>
    </source>
</evidence>
<evidence type="ECO:0000313" key="2">
    <source>
        <dbReference type="Proteomes" id="UP001213681"/>
    </source>
</evidence>
<name>A0AAD6CFY1_9EURO</name>
<comment type="caution">
    <text evidence="1">The sequence shown here is derived from an EMBL/GenBank/DDBJ whole genome shotgun (WGS) entry which is preliminary data.</text>
</comment>
<dbReference type="RefSeq" id="XP_056771414.1">
    <property type="nucleotide sequence ID" value="XM_056903647.1"/>
</dbReference>
<dbReference type="EMBL" id="JAPVEA010000001">
    <property type="protein sequence ID" value="KAJ5464567.1"/>
    <property type="molecule type" value="Genomic_DNA"/>
</dbReference>
<protein>
    <submittedName>
        <fullName evidence="1">Uncharacterized protein</fullName>
    </submittedName>
</protein>
<sequence>MPLKPNTVPRPSVKNPTYLKAIEKNCVDAVKGLAASIENLVSAFDSRVDTVGIRVFGLERAATASIMQRSSEIKRMLDSGLGVLAMS</sequence>
<keyword evidence="2" id="KW-1185">Reference proteome</keyword>
<proteinExistence type="predicted"/>